<dbReference type="InterPro" id="IPR001584">
    <property type="entry name" value="Integrase_cat-core"/>
</dbReference>
<evidence type="ECO:0000313" key="2">
    <source>
        <dbReference type="EMBL" id="MFD1045092.1"/>
    </source>
</evidence>
<dbReference type="EMBL" id="JBHTIS010000204">
    <property type="protein sequence ID" value="MFD1045092.1"/>
    <property type="molecule type" value="Genomic_DNA"/>
</dbReference>
<evidence type="ECO:0000259" key="1">
    <source>
        <dbReference type="PROSITE" id="PS50994"/>
    </source>
</evidence>
<dbReference type="SUPFAM" id="SSF53098">
    <property type="entry name" value="Ribonuclease H-like"/>
    <property type="match status" value="1"/>
</dbReference>
<sequence>MRRQRCSPSCCTPARRRRRPVAIAAIDLATHRSLLAPDAVFHSDHGTQYTSTQFRGTLTAAGVRPSMGRVGSCYDNAVAEYFFATLKTEIVTRV</sequence>
<dbReference type="PANTHER" id="PTHR46889">
    <property type="entry name" value="TRANSPOSASE INSF FOR INSERTION SEQUENCE IS3B-RELATED"/>
    <property type="match status" value="1"/>
</dbReference>
<gene>
    <name evidence="2" type="ORF">ACFQ1S_05545</name>
</gene>
<dbReference type="PROSITE" id="PS50994">
    <property type="entry name" value="INTEGRASE"/>
    <property type="match status" value="1"/>
</dbReference>
<reference evidence="3" key="1">
    <citation type="journal article" date="2019" name="Int. J. Syst. Evol. Microbiol.">
        <title>The Global Catalogue of Microorganisms (GCM) 10K type strain sequencing project: providing services to taxonomists for standard genome sequencing and annotation.</title>
        <authorList>
            <consortium name="The Broad Institute Genomics Platform"/>
            <consortium name="The Broad Institute Genome Sequencing Center for Infectious Disease"/>
            <person name="Wu L."/>
            <person name="Ma J."/>
        </authorList>
    </citation>
    <scope>NUCLEOTIDE SEQUENCE [LARGE SCALE GENOMIC DNA]</scope>
    <source>
        <strain evidence="3">JCM 31486</strain>
    </source>
</reference>
<dbReference type="Gene3D" id="3.30.420.10">
    <property type="entry name" value="Ribonuclease H-like superfamily/Ribonuclease H"/>
    <property type="match status" value="1"/>
</dbReference>
<proteinExistence type="predicted"/>
<dbReference type="InterPro" id="IPR012337">
    <property type="entry name" value="RNaseH-like_sf"/>
</dbReference>
<dbReference type="PANTHER" id="PTHR46889:SF4">
    <property type="entry name" value="TRANSPOSASE INSO FOR INSERTION SEQUENCE ELEMENT IS911B-RELATED"/>
    <property type="match status" value="1"/>
</dbReference>
<dbReference type="InterPro" id="IPR050900">
    <property type="entry name" value="Transposase_IS3/IS150/IS904"/>
</dbReference>
<protein>
    <submittedName>
        <fullName evidence="2">DDE-type integrase/transposase/recombinase</fullName>
    </submittedName>
</protein>
<dbReference type="Pfam" id="PF00665">
    <property type="entry name" value="rve"/>
    <property type="match status" value="1"/>
</dbReference>
<dbReference type="Proteomes" id="UP001597045">
    <property type="component" value="Unassembled WGS sequence"/>
</dbReference>
<evidence type="ECO:0000313" key="3">
    <source>
        <dbReference type="Proteomes" id="UP001597045"/>
    </source>
</evidence>
<accession>A0ABW3M390</accession>
<organism evidence="2 3">
    <name type="scientific">Kibdelosporangium lantanae</name>
    <dbReference type="NCBI Taxonomy" id="1497396"/>
    <lineage>
        <taxon>Bacteria</taxon>
        <taxon>Bacillati</taxon>
        <taxon>Actinomycetota</taxon>
        <taxon>Actinomycetes</taxon>
        <taxon>Pseudonocardiales</taxon>
        <taxon>Pseudonocardiaceae</taxon>
        <taxon>Kibdelosporangium</taxon>
    </lineage>
</organism>
<feature type="domain" description="Integrase catalytic" evidence="1">
    <location>
        <begin position="40"/>
        <end position="94"/>
    </location>
</feature>
<keyword evidence="3" id="KW-1185">Reference proteome</keyword>
<name>A0ABW3M390_9PSEU</name>
<comment type="caution">
    <text evidence="2">The sequence shown here is derived from an EMBL/GenBank/DDBJ whole genome shotgun (WGS) entry which is preliminary data.</text>
</comment>
<dbReference type="InterPro" id="IPR036397">
    <property type="entry name" value="RNaseH_sf"/>
</dbReference>